<evidence type="ECO:0000313" key="2">
    <source>
        <dbReference type="Proteomes" id="UP000003882"/>
    </source>
</evidence>
<dbReference type="EMBL" id="ABXY01000017">
    <property type="protein sequence ID" value="EEB21289.1"/>
    <property type="molecule type" value="Genomic_DNA"/>
</dbReference>
<proteinExistence type="predicted"/>
<dbReference type="Proteomes" id="UP000003882">
    <property type="component" value="Unassembled WGS sequence"/>
</dbReference>
<sequence>MILPGSAFPYITRLVHGSAGWERACGHVEKLRIVRKPYEAP</sequence>
<reference evidence="1 2" key="1">
    <citation type="submission" date="2008-10" db="EMBL/GenBank/DDBJ databases">
        <title>Draft genome sequence of Bifidobacterium catenulatum (DSM 16992).</title>
        <authorList>
            <person name="Sudarsanam P."/>
            <person name="Ley R."/>
            <person name="Guruge J."/>
            <person name="Turnbaugh P.J."/>
            <person name="Mahowald M."/>
            <person name="Liep D."/>
            <person name="Gordon J."/>
        </authorList>
    </citation>
    <scope>NUCLEOTIDE SEQUENCE [LARGE SCALE GENOMIC DNA]</scope>
    <source>
        <strain evidence="1 2">DSM 16992</strain>
    </source>
</reference>
<organism evidence="1 2">
    <name type="scientific">Bifidobacterium catenulatum DSM 16992 = JCM 1194 = LMG 11043</name>
    <dbReference type="NCBI Taxonomy" id="566552"/>
    <lineage>
        <taxon>Bacteria</taxon>
        <taxon>Bacillati</taxon>
        <taxon>Actinomycetota</taxon>
        <taxon>Actinomycetes</taxon>
        <taxon>Bifidobacteriales</taxon>
        <taxon>Bifidobacteriaceae</taxon>
        <taxon>Bifidobacterium</taxon>
    </lineage>
</organism>
<protein>
    <submittedName>
        <fullName evidence="1">Uncharacterized protein</fullName>
    </submittedName>
</protein>
<reference evidence="1 2" key="2">
    <citation type="submission" date="2008-10" db="EMBL/GenBank/DDBJ databases">
        <authorList>
            <person name="Fulton L."/>
            <person name="Clifton S."/>
            <person name="Fulton B."/>
            <person name="Xu J."/>
            <person name="Minx P."/>
            <person name="Pepin K.H."/>
            <person name="Johnson M."/>
            <person name="Bhonagiri V."/>
            <person name="Nash W.E."/>
            <person name="Mardis E.R."/>
            <person name="Wilson R.K."/>
        </authorList>
    </citation>
    <scope>NUCLEOTIDE SEQUENCE [LARGE SCALE GENOMIC DNA]</scope>
    <source>
        <strain evidence="1 2">DSM 16992</strain>
    </source>
</reference>
<accession>B6XVW8</accession>
<name>B6XVW8_9BIFI</name>
<dbReference type="AlphaFoldDB" id="B6XVW8"/>
<comment type="caution">
    <text evidence="1">The sequence shown here is derived from an EMBL/GenBank/DDBJ whole genome shotgun (WGS) entry which is preliminary data.</text>
</comment>
<gene>
    <name evidence="1" type="ORF">BIFCAT_01385</name>
</gene>
<evidence type="ECO:0000313" key="1">
    <source>
        <dbReference type="EMBL" id="EEB21289.1"/>
    </source>
</evidence>